<keyword evidence="11" id="KW-1015">Disulfide bond</keyword>
<dbReference type="GO" id="GO:0012505">
    <property type="term" value="C:endomembrane system"/>
    <property type="evidence" value="ECO:0007669"/>
    <property type="project" value="UniProtKB-SubCell"/>
</dbReference>
<dbReference type="Pfam" id="PF12349">
    <property type="entry name" value="Sterol-sensing"/>
    <property type="match status" value="1"/>
</dbReference>
<evidence type="ECO:0000256" key="14">
    <source>
        <dbReference type="SAM" id="SignalP"/>
    </source>
</evidence>
<evidence type="ECO:0000259" key="15">
    <source>
        <dbReference type="PROSITE" id="PS50156"/>
    </source>
</evidence>
<gene>
    <name evidence="16" type="ORF">BON22_2894</name>
</gene>
<feature type="transmembrane region" description="Helical" evidence="13">
    <location>
        <begin position="595"/>
        <end position="617"/>
    </location>
</feature>
<feature type="transmembrane region" description="Helical" evidence="13">
    <location>
        <begin position="1137"/>
        <end position="1160"/>
    </location>
</feature>
<evidence type="ECO:0000256" key="5">
    <source>
        <dbReference type="ARBA" id="ARBA00022692"/>
    </source>
</evidence>
<keyword evidence="4" id="KW-0813">Transport</keyword>
<dbReference type="FunFam" id="1.20.1640.10:FF:000029">
    <property type="entry name" value="Putative Patched sphingolipid transporter"/>
    <property type="match status" value="1"/>
</dbReference>
<evidence type="ECO:0000256" key="12">
    <source>
        <dbReference type="ARBA" id="ARBA00023180"/>
    </source>
</evidence>
<name>A0A1V2L7F9_CYBFA</name>
<evidence type="ECO:0000256" key="1">
    <source>
        <dbReference type="ARBA" id="ARBA00004127"/>
    </source>
</evidence>
<dbReference type="GO" id="GO:0032934">
    <property type="term" value="F:sterol binding"/>
    <property type="evidence" value="ECO:0007669"/>
    <property type="project" value="TreeGrafter"/>
</dbReference>
<dbReference type="Gene3D" id="1.20.1640.10">
    <property type="entry name" value="Multidrug efflux transporter AcrB transmembrane domain"/>
    <property type="match status" value="2"/>
</dbReference>
<feature type="transmembrane region" description="Helical" evidence="13">
    <location>
        <begin position="266"/>
        <end position="287"/>
    </location>
</feature>
<organism evidence="16 17">
    <name type="scientific">Cyberlindnera fabianii</name>
    <name type="common">Yeast</name>
    <name type="synonym">Hansenula fabianii</name>
    <dbReference type="NCBI Taxonomy" id="36022"/>
    <lineage>
        <taxon>Eukaryota</taxon>
        <taxon>Fungi</taxon>
        <taxon>Dikarya</taxon>
        <taxon>Ascomycota</taxon>
        <taxon>Saccharomycotina</taxon>
        <taxon>Saccharomycetes</taxon>
        <taxon>Phaffomycetales</taxon>
        <taxon>Phaffomycetaceae</taxon>
        <taxon>Cyberlindnera</taxon>
    </lineage>
</organism>
<dbReference type="FunFam" id="1.20.1640.10:FF:000008">
    <property type="entry name" value="NPC intracellular cholesterol transporter 1"/>
    <property type="match status" value="1"/>
</dbReference>
<evidence type="ECO:0000256" key="8">
    <source>
        <dbReference type="ARBA" id="ARBA00023055"/>
    </source>
</evidence>
<feature type="signal peptide" evidence="14">
    <location>
        <begin position="1"/>
        <end position="19"/>
    </location>
</feature>
<feature type="transmembrane region" description="Helical" evidence="13">
    <location>
        <begin position="1172"/>
        <end position="1192"/>
    </location>
</feature>
<dbReference type="PANTHER" id="PTHR45727">
    <property type="entry name" value="NPC INTRACELLULAR CHOLESTEROL TRANSPORTER 1"/>
    <property type="match status" value="1"/>
</dbReference>
<feature type="domain" description="SSD" evidence="15">
    <location>
        <begin position="563"/>
        <end position="725"/>
    </location>
</feature>
<dbReference type="GO" id="GO:0005739">
    <property type="term" value="C:mitochondrion"/>
    <property type="evidence" value="ECO:0007669"/>
    <property type="project" value="UniProtKB-SubCell"/>
</dbReference>
<feature type="transmembrane region" description="Helical" evidence="13">
    <location>
        <begin position="340"/>
        <end position="362"/>
    </location>
</feature>
<dbReference type="InterPro" id="IPR002885">
    <property type="entry name" value="PPR_rpt"/>
</dbReference>
<protein>
    <submittedName>
        <fullName evidence="16">Niemann-Pick type C-related protein 1</fullName>
    </submittedName>
</protein>
<evidence type="ECO:0000313" key="16">
    <source>
        <dbReference type="EMBL" id="ONH67226.1"/>
    </source>
</evidence>
<keyword evidence="17" id="KW-1185">Reference proteome</keyword>
<dbReference type="Proteomes" id="UP000189513">
    <property type="component" value="Unassembled WGS sequence"/>
</dbReference>
<feature type="transmembrane region" description="Helical" evidence="13">
    <location>
        <begin position="564"/>
        <end position="583"/>
    </location>
</feature>
<feature type="transmembrane region" description="Helical" evidence="13">
    <location>
        <begin position="623"/>
        <end position="643"/>
    </location>
</feature>
<feature type="transmembrane region" description="Helical" evidence="13">
    <location>
        <begin position="1065"/>
        <end position="1087"/>
    </location>
</feature>
<dbReference type="EMBL" id="MPUK01000005">
    <property type="protein sequence ID" value="ONH67226.1"/>
    <property type="molecule type" value="Genomic_DNA"/>
</dbReference>
<dbReference type="Gene3D" id="1.25.40.10">
    <property type="entry name" value="Tetratricopeptide repeat domain"/>
    <property type="match status" value="2"/>
</dbReference>
<keyword evidence="5 13" id="KW-0812">Transmembrane</keyword>
<dbReference type="GO" id="GO:0016020">
    <property type="term" value="C:membrane"/>
    <property type="evidence" value="ECO:0007669"/>
    <property type="project" value="TreeGrafter"/>
</dbReference>
<dbReference type="VEuPathDB" id="FungiDB:BON22_2894"/>
<evidence type="ECO:0000256" key="6">
    <source>
        <dbReference type="ARBA" id="ARBA00022729"/>
    </source>
</evidence>
<dbReference type="PROSITE" id="PS50156">
    <property type="entry name" value="SSD"/>
    <property type="match status" value="1"/>
</dbReference>
<evidence type="ECO:0000256" key="13">
    <source>
        <dbReference type="SAM" id="Phobius"/>
    </source>
</evidence>
<sequence>MRLPSILTTLPLLLSLTAASGESTPGTSQRHEPGYCAIYDSCGKKSLFGKDLPCTVDQESVVPDQSQLAEIVSLCGEEWAESNVCCTSAQVETLKENLKKADSLISSCPACQKNFRNLFCQFTCSPDQSQFINVTKTATSLSGKQVVTELDYFINTEMASIFYDSCKNVKFSATNGYAMDLIGGGAKNYTQFLKFLGDEKPLLGGSPFQINFKYSNDTSDKQYLNSRTYECDDETYKCSCSDCPVNCPTLDKVSYGNCTVGVLPCFSFAVIITYAAILSIGTFFFVYKQRTKKLQMLQESPYLSSTTLELPEFPVKNEVYSLNNILEGWFSRLAFTCASYPATVLTTTVIITGALSSCIYFFGSLEKDPINLWVSSSAEAYKQKEYFDEHFGPFYRTEQIFIVNEDGVLNDKTVNWWAKTELEIRDIVVDDITFNDLCFKPTEDSPCVVESFTQYFQDDIPKTWKRDLKECTDSPVSCLPAFQQPLKKEYLFGGYDESDILTAKAIVVTLLLNNHQVNNEDAELWESKLEKYLLELTPPPGVRISFNTAPSLESELNKSTNTDVTIVIISYIAMFLYASISLGGSFNVLKTRFSLGLSGIVIVLLSVTSSAGLFSLLGVKSTLIIAEVIPFLILAVGVDNIFLITHELKSINYAYPNESVAIRISKAVGRMGPSILLSASSQFLAFSLASIVSMPAVRNFALYSAGAVLFNAILQLTAFISLLAIDQWRIDSGRLDCFPCLKVQHAIRLDEATELFENENENEFFDKLLTNYAPAVLRAKNLILAIFVAWTGVSLTLLPGIQFGLDQRIAIPSDSYLIEYFNDLYDYFNTGPPIYFVVDGMDVTERENQQKLCGKFTTCDKYSLANILEQERDRSELSTIAEPVASWIDDYLTFLNPQLDDCCRYKKGTEEVCPPHAPKRQCETCYVNSTWEYTMEGFPEGEDFMKYFDIWIHAPSDPCPLGGKAPYSTSVSYTNDSIVASAFRTGHVPLRSQDDFIHAYEESVRITDELKKSMGHDGVFAYSPFYIFFVQYTTIVQMTFTLISIALGIILLNSMILLGSIRSSLALIATVVMILINIGGVMALWGISLNAVSLVNLVICVGLAVEFCVHITRAFIVSDRDSRLGNVNFRAYNAITGVGGAVFGGICMTKLIGVCVLAFTKSKIFEVYYFRMWLSLVIIGTLHALVFLPALLSLVGGKHYNPDPVETNVLHQPLPASISPPTMPKLETGTKRSREELRAFIGKGSNFHRNQVQQYLKPLGYAKLQRAQDVRKEEYPQEVARKRHIISKSLENSRFQSSILHHLNSRSVQEIIELLVAITPRPRSRDEQSPISTKDTSYHHKSLGKHVYTEIPKMVDFSDNPEMFEKYIYQLTHSTFHYKNSSKFDGIIPKILRNLFHPLNTRTLQVRTTNSFNYLIHFFGRKHDFATCRELLVQMRIEHIKPNTTTYNLMLRNLVQLQKIQHMSDPLKLALKHLTQMKSSNLKANLTTWNTIFTLLPDERSKVQLTQKRAELNIPPDANHINAILQYLIRTREATAKQLLMYVNELGVPLQQKAMRTIVHRMIHEQQFNAAYRFLKSLKDQGDAMRPGVEDLNAFLVEFSSCKRVDLSVGMIHSFEREFGVKPDFDSYNLLMKAMAVSGHWKGKEKTLKVLYHKMMVGLKGVVAGDYWLLRLRSRLKFVYGHDKLVLSSELTDEEKSLKEMIDKHHFTNKIPISLDLKKATPEMKKTFKALGYYKSRFTKASQFEDKELTQNKEKAKKYRQKINTISIDNAMEKRIPYVEDPYEALRAELVQRRILDQ</sequence>
<dbReference type="STRING" id="36022.A0A1V2L7F9"/>
<feature type="transmembrane region" description="Helical" evidence="13">
    <location>
        <begin position="1035"/>
        <end position="1058"/>
    </location>
</feature>
<keyword evidence="12" id="KW-0325">Glycoprotein</keyword>
<feature type="transmembrane region" description="Helical" evidence="13">
    <location>
        <begin position="700"/>
        <end position="725"/>
    </location>
</feature>
<evidence type="ECO:0000256" key="11">
    <source>
        <dbReference type="ARBA" id="ARBA00023157"/>
    </source>
</evidence>
<evidence type="ECO:0000256" key="2">
    <source>
        <dbReference type="ARBA" id="ARBA00004173"/>
    </source>
</evidence>
<evidence type="ECO:0000256" key="10">
    <source>
        <dbReference type="ARBA" id="ARBA00023136"/>
    </source>
</evidence>
<dbReference type="GO" id="GO:0015918">
    <property type="term" value="P:sterol transport"/>
    <property type="evidence" value="ECO:0007669"/>
    <property type="project" value="TreeGrafter"/>
</dbReference>
<comment type="similarity">
    <text evidence="3">Belongs to the patched family.</text>
</comment>
<keyword evidence="6 14" id="KW-0732">Signal</keyword>
<evidence type="ECO:0000313" key="17">
    <source>
        <dbReference type="Proteomes" id="UP000189513"/>
    </source>
</evidence>
<dbReference type="InterPro" id="IPR053956">
    <property type="entry name" value="NPC1_MLD"/>
</dbReference>
<feature type="chain" id="PRO_5010747763" evidence="14">
    <location>
        <begin position="20"/>
        <end position="1798"/>
    </location>
</feature>
<dbReference type="InterPro" id="IPR011990">
    <property type="entry name" value="TPR-like_helical_dom_sf"/>
</dbReference>
<dbReference type="InterPro" id="IPR000731">
    <property type="entry name" value="SSD"/>
</dbReference>
<keyword evidence="10 13" id="KW-0472">Membrane</keyword>
<dbReference type="Pfam" id="PF22314">
    <property type="entry name" value="NPC1_MLD"/>
    <property type="match status" value="1"/>
</dbReference>
<keyword evidence="9" id="KW-0443">Lipid metabolism</keyword>
<evidence type="ECO:0000256" key="7">
    <source>
        <dbReference type="ARBA" id="ARBA00022989"/>
    </source>
</evidence>
<dbReference type="OMA" id="QVFPYTI"/>
<dbReference type="Pfam" id="PF16414">
    <property type="entry name" value="NPC1_N"/>
    <property type="match status" value="1"/>
</dbReference>
<comment type="subcellular location">
    <subcellularLocation>
        <location evidence="1">Endomembrane system</location>
        <topology evidence="1">Multi-pass membrane protein</topology>
    </subcellularLocation>
    <subcellularLocation>
        <location evidence="2">Mitochondrion</location>
    </subcellularLocation>
</comment>
<keyword evidence="7 13" id="KW-1133">Transmembrane helix</keyword>
<feature type="transmembrane region" description="Helical" evidence="13">
    <location>
        <begin position="675"/>
        <end position="694"/>
    </location>
</feature>
<accession>A0A1V2L7F9</accession>
<evidence type="ECO:0000256" key="4">
    <source>
        <dbReference type="ARBA" id="ARBA00022448"/>
    </source>
</evidence>
<feature type="transmembrane region" description="Helical" evidence="13">
    <location>
        <begin position="1093"/>
        <end position="1116"/>
    </location>
</feature>
<dbReference type="InterPro" id="IPR032190">
    <property type="entry name" value="NPC1_N"/>
</dbReference>
<comment type="caution">
    <text evidence="16">The sequence shown here is derived from an EMBL/GenBank/DDBJ whole genome shotgun (WGS) entry which is preliminary data.</text>
</comment>
<evidence type="ECO:0000256" key="9">
    <source>
        <dbReference type="ARBA" id="ARBA00023098"/>
    </source>
</evidence>
<reference evidence="17" key="1">
    <citation type="journal article" date="2017" name="Genome Announc.">
        <title>Genome sequences of Cyberlindnera fabianii 65, Pichia kudriavzevii 129, and Saccharomyces cerevisiae 131 isolated from fermented masau fruits in Zimbabwe.</title>
        <authorList>
            <person name="van Rijswijck I.M.H."/>
            <person name="Derks M.F.L."/>
            <person name="Abee T."/>
            <person name="de Ridder D."/>
            <person name="Smid E.J."/>
        </authorList>
    </citation>
    <scope>NUCLEOTIDE SEQUENCE [LARGE SCALE GENOMIC DNA]</scope>
    <source>
        <strain evidence="17">65</strain>
    </source>
</reference>
<dbReference type="SUPFAM" id="SSF82866">
    <property type="entry name" value="Multidrug efflux transporter AcrB transmembrane domain"/>
    <property type="match status" value="2"/>
</dbReference>
<keyword evidence="8" id="KW-0445">Lipid transport</keyword>
<dbReference type="Pfam" id="PF13812">
    <property type="entry name" value="PPR_3"/>
    <property type="match status" value="1"/>
</dbReference>
<dbReference type="GO" id="GO:0006629">
    <property type="term" value="P:lipid metabolic process"/>
    <property type="evidence" value="ECO:0007669"/>
    <property type="project" value="UniProtKB-KW"/>
</dbReference>
<proteinExistence type="inferred from homology"/>
<dbReference type="PANTHER" id="PTHR45727:SF2">
    <property type="entry name" value="NPC INTRACELLULAR CHOLESTEROL TRANSPORTER 1"/>
    <property type="match status" value="1"/>
</dbReference>
<dbReference type="InterPro" id="IPR053958">
    <property type="entry name" value="HMGCR/SNAP/NPC1-like_SSD"/>
</dbReference>
<evidence type="ECO:0000256" key="3">
    <source>
        <dbReference type="ARBA" id="ARBA00005585"/>
    </source>
</evidence>
<feature type="transmembrane region" description="Helical" evidence="13">
    <location>
        <begin position="782"/>
        <end position="805"/>
    </location>
</feature>